<keyword evidence="2" id="KW-0413">Isomerase</keyword>
<dbReference type="STRING" id="1045855.DSC_01795"/>
<sequence length="111" mass="11976">MAFTGRYAQQEPSLAQVEAMAGVVALEFGTAWCPHCMSAQPALEQALGARQDIIHLKVEDGRGRALGRAFGVKLWPTVVLLKDGREVARLIRPRSAQDVQQALAQVPGQAV</sequence>
<dbReference type="Pfam" id="PF00085">
    <property type="entry name" value="Thioredoxin"/>
    <property type="match status" value="1"/>
</dbReference>
<dbReference type="OrthoDB" id="215495at2"/>
<dbReference type="InterPro" id="IPR036249">
    <property type="entry name" value="Thioredoxin-like_sf"/>
</dbReference>
<name>G7UUC3_PSEUP</name>
<dbReference type="PROSITE" id="PS51352">
    <property type="entry name" value="THIOREDOXIN_2"/>
    <property type="match status" value="1"/>
</dbReference>
<reference evidence="2 3" key="1">
    <citation type="journal article" date="2012" name="J. Bacteriol.">
        <title>Complete Genome Sequence of the BTEX-Degrading Bacterium Pseudoxanthomonas spadix BD-a59.</title>
        <authorList>
            <person name="Lee S.H."/>
            <person name="Jin H.M."/>
            <person name="Lee H.J."/>
            <person name="Kim J.M."/>
            <person name="Jeon C.O."/>
        </authorList>
    </citation>
    <scope>NUCLEOTIDE SEQUENCE [LARGE SCALE GENOMIC DNA]</scope>
    <source>
        <strain evidence="2 3">BD-a59</strain>
    </source>
</reference>
<dbReference type="GO" id="GO:0016853">
    <property type="term" value="F:isomerase activity"/>
    <property type="evidence" value="ECO:0007669"/>
    <property type="project" value="UniProtKB-KW"/>
</dbReference>
<dbReference type="eggNOG" id="COG0526">
    <property type="taxonomic scope" value="Bacteria"/>
</dbReference>
<organism evidence="2 3">
    <name type="scientific">Pseudoxanthomonas spadix (strain BD-a59)</name>
    <dbReference type="NCBI Taxonomy" id="1045855"/>
    <lineage>
        <taxon>Bacteria</taxon>
        <taxon>Pseudomonadati</taxon>
        <taxon>Pseudomonadota</taxon>
        <taxon>Gammaproteobacteria</taxon>
        <taxon>Lysobacterales</taxon>
        <taxon>Lysobacteraceae</taxon>
        <taxon>Pseudoxanthomonas</taxon>
    </lineage>
</organism>
<dbReference type="Gene3D" id="3.40.30.10">
    <property type="entry name" value="Glutaredoxin"/>
    <property type="match status" value="1"/>
</dbReference>
<protein>
    <submittedName>
        <fullName evidence="2">Thiol-disulfide isomerase/thioredoxin</fullName>
    </submittedName>
</protein>
<dbReference type="Proteomes" id="UP000005870">
    <property type="component" value="Chromosome"/>
</dbReference>
<evidence type="ECO:0000313" key="2">
    <source>
        <dbReference type="EMBL" id="AER55012.1"/>
    </source>
</evidence>
<accession>G7UUC3</accession>
<evidence type="ECO:0000313" key="3">
    <source>
        <dbReference type="Proteomes" id="UP000005870"/>
    </source>
</evidence>
<evidence type="ECO:0000259" key="1">
    <source>
        <dbReference type="PROSITE" id="PS51352"/>
    </source>
</evidence>
<feature type="domain" description="Thioredoxin" evidence="1">
    <location>
        <begin position="1"/>
        <end position="108"/>
    </location>
</feature>
<dbReference type="CDD" id="cd02947">
    <property type="entry name" value="TRX_family"/>
    <property type="match status" value="1"/>
</dbReference>
<keyword evidence="3" id="KW-1185">Reference proteome</keyword>
<proteinExistence type="predicted"/>
<dbReference type="EMBL" id="CP003093">
    <property type="protein sequence ID" value="AER55012.1"/>
    <property type="molecule type" value="Genomic_DNA"/>
</dbReference>
<dbReference type="SUPFAM" id="SSF52833">
    <property type="entry name" value="Thioredoxin-like"/>
    <property type="match status" value="1"/>
</dbReference>
<dbReference type="HOGENOM" id="CLU_090389_12_0_6"/>
<gene>
    <name evidence="2" type="ordered locus">DSC_01795</name>
</gene>
<dbReference type="InterPro" id="IPR013766">
    <property type="entry name" value="Thioredoxin_domain"/>
</dbReference>
<dbReference type="AlphaFoldDB" id="G7UUC3"/>
<dbReference type="RefSeq" id="WP_014159190.1">
    <property type="nucleotide sequence ID" value="NC_016147.2"/>
</dbReference>
<dbReference type="KEGG" id="psd:DSC_01795"/>